<dbReference type="Proteomes" id="UP001589608">
    <property type="component" value="Unassembled WGS sequence"/>
</dbReference>
<sequence length="121" mass="12262">MKAPLGLLLAVALLTGCAAEKPKDEAAATVPPVSPTASTRPPKITSEPPVDAFAQVVADGRVRITGTCVELVTATLNWVLVGPAAAQLRDGQQVRATGVPDPNRETGCTGSPLLVSSVAPV</sequence>
<keyword evidence="2" id="KW-0732">Signal</keyword>
<name>A0ABV5MQC4_9ACTN</name>
<feature type="compositionally biased region" description="Low complexity" evidence="1">
    <location>
        <begin position="27"/>
        <end position="42"/>
    </location>
</feature>
<keyword evidence="4" id="KW-1185">Reference proteome</keyword>
<gene>
    <name evidence="3" type="ORF">ACFFTR_49060</name>
</gene>
<protein>
    <recommendedName>
        <fullName evidence="5">DUF5666 domain-containing protein</fullName>
    </recommendedName>
</protein>
<evidence type="ECO:0000313" key="3">
    <source>
        <dbReference type="EMBL" id="MFB9451066.1"/>
    </source>
</evidence>
<feature type="chain" id="PRO_5046712002" description="DUF5666 domain-containing protein" evidence="2">
    <location>
        <begin position="19"/>
        <end position="121"/>
    </location>
</feature>
<feature type="signal peptide" evidence="2">
    <location>
        <begin position="1"/>
        <end position="18"/>
    </location>
</feature>
<accession>A0ABV5MQC4</accession>
<organism evidence="3 4">
    <name type="scientific">Dactylosporangium vinaceum</name>
    <dbReference type="NCBI Taxonomy" id="53362"/>
    <lineage>
        <taxon>Bacteria</taxon>
        <taxon>Bacillati</taxon>
        <taxon>Actinomycetota</taxon>
        <taxon>Actinomycetes</taxon>
        <taxon>Micromonosporales</taxon>
        <taxon>Micromonosporaceae</taxon>
        <taxon>Dactylosporangium</taxon>
    </lineage>
</organism>
<evidence type="ECO:0000313" key="4">
    <source>
        <dbReference type="Proteomes" id="UP001589608"/>
    </source>
</evidence>
<evidence type="ECO:0000256" key="1">
    <source>
        <dbReference type="SAM" id="MobiDB-lite"/>
    </source>
</evidence>
<evidence type="ECO:0008006" key="5">
    <source>
        <dbReference type="Google" id="ProtNLM"/>
    </source>
</evidence>
<evidence type="ECO:0000256" key="2">
    <source>
        <dbReference type="SAM" id="SignalP"/>
    </source>
</evidence>
<proteinExistence type="predicted"/>
<comment type="caution">
    <text evidence="3">The sequence shown here is derived from an EMBL/GenBank/DDBJ whole genome shotgun (WGS) entry which is preliminary data.</text>
</comment>
<dbReference type="EMBL" id="JBHMCA010000084">
    <property type="protein sequence ID" value="MFB9451066.1"/>
    <property type="molecule type" value="Genomic_DNA"/>
</dbReference>
<dbReference type="PROSITE" id="PS51257">
    <property type="entry name" value="PROKAR_LIPOPROTEIN"/>
    <property type="match status" value="1"/>
</dbReference>
<reference evidence="3 4" key="1">
    <citation type="submission" date="2024-09" db="EMBL/GenBank/DDBJ databases">
        <authorList>
            <person name="Sun Q."/>
            <person name="Mori K."/>
        </authorList>
    </citation>
    <scope>NUCLEOTIDE SEQUENCE [LARGE SCALE GENOMIC DNA]</scope>
    <source>
        <strain evidence="3 4">JCM 3307</strain>
    </source>
</reference>
<feature type="region of interest" description="Disordered" evidence="1">
    <location>
        <begin position="23"/>
        <end position="47"/>
    </location>
</feature>
<dbReference type="RefSeq" id="WP_223099973.1">
    <property type="nucleotide sequence ID" value="NZ_CP061913.1"/>
</dbReference>